<keyword evidence="5 9" id="KW-0064">Aspartyl protease</keyword>
<evidence type="ECO:0000256" key="8">
    <source>
        <dbReference type="ARBA" id="ARBA00023136"/>
    </source>
</evidence>
<keyword evidence="7 9" id="KW-1133">Transmembrane helix</keyword>
<dbReference type="UniPathway" id="UPA00665"/>
<evidence type="ECO:0000313" key="13">
    <source>
        <dbReference type="Proteomes" id="UP000023067"/>
    </source>
</evidence>
<evidence type="ECO:0000256" key="1">
    <source>
        <dbReference type="ARBA" id="ARBA00006139"/>
    </source>
</evidence>
<comment type="similarity">
    <text evidence="1 9 10">Belongs to the peptidase A8 family.</text>
</comment>
<evidence type="ECO:0000256" key="4">
    <source>
        <dbReference type="ARBA" id="ARBA00022692"/>
    </source>
</evidence>
<dbReference type="PRINTS" id="PR00781">
    <property type="entry name" value="LIPOSIGPTASE"/>
</dbReference>
<comment type="subcellular location">
    <subcellularLocation>
        <location evidence="9">Cell membrane</location>
        <topology evidence="9">Multi-pass membrane protein</topology>
    </subcellularLocation>
</comment>
<feature type="transmembrane region" description="Helical" evidence="9">
    <location>
        <begin position="153"/>
        <end position="174"/>
    </location>
</feature>
<dbReference type="GO" id="GO:0004190">
    <property type="term" value="F:aspartic-type endopeptidase activity"/>
    <property type="evidence" value="ECO:0007669"/>
    <property type="project" value="UniProtKB-UniRule"/>
</dbReference>
<gene>
    <name evidence="9" type="primary">lspA</name>
    <name evidence="12" type="ORF">BF93_02435</name>
</gene>
<reference evidence="12 13" key="1">
    <citation type="submission" date="2014-02" db="EMBL/GenBank/DDBJ databases">
        <title>Genome sequence of Brachybacterium phenoliresistens strain W13A50.</title>
        <authorList>
            <person name="Wang X."/>
        </authorList>
    </citation>
    <scope>NUCLEOTIDE SEQUENCE [LARGE SCALE GENOMIC DNA]</scope>
    <source>
        <strain evidence="12 13">W13A50</strain>
    </source>
</reference>
<comment type="caution">
    <text evidence="12">The sequence shown here is derived from an EMBL/GenBank/DDBJ whole genome shotgun (WGS) entry which is preliminary data.</text>
</comment>
<evidence type="ECO:0000256" key="3">
    <source>
        <dbReference type="ARBA" id="ARBA00022670"/>
    </source>
</evidence>
<evidence type="ECO:0000256" key="10">
    <source>
        <dbReference type="RuleBase" id="RU004181"/>
    </source>
</evidence>
<keyword evidence="6 9" id="KW-0378">Hydrolase</keyword>
<dbReference type="HOGENOM" id="CLU_083252_2_2_11"/>
<evidence type="ECO:0000256" key="5">
    <source>
        <dbReference type="ARBA" id="ARBA00022750"/>
    </source>
</evidence>
<feature type="active site" evidence="9">
    <location>
        <position position="158"/>
    </location>
</feature>
<evidence type="ECO:0000256" key="11">
    <source>
        <dbReference type="SAM" id="MobiDB-lite"/>
    </source>
</evidence>
<evidence type="ECO:0000313" key="12">
    <source>
        <dbReference type="EMBL" id="EWS80724.1"/>
    </source>
</evidence>
<feature type="transmembrane region" description="Helical" evidence="9">
    <location>
        <begin position="111"/>
        <end position="128"/>
    </location>
</feature>
<comment type="pathway">
    <text evidence="9">Protein modification; lipoprotein biosynthesis (signal peptide cleavage).</text>
</comment>
<accession>Z9JRA0</accession>
<dbReference type="eggNOG" id="COG0597">
    <property type="taxonomic scope" value="Bacteria"/>
</dbReference>
<name>Z9JRA0_9MICO</name>
<dbReference type="EMBL" id="JDYK01000013">
    <property type="protein sequence ID" value="EWS80724.1"/>
    <property type="molecule type" value="Genomic_DNA"/>
</dbReference>
<dbReference type="HAMAP" id="MF_00161">
    <property type="entry name" value="LspA"/>
    <property type="match status" value="1"/>
</dbReference>
<evidence type="ECO:0000256" key="6">
    <source>
        <dbReference type="ARBA" id="ARBA00022801"/>
    </source>
</evidence>
<dbReference type="STRING" id="396014.BF93_02435"/>
<feature type="compositionally biased region" description="Basic and acidic residues" evidence="11">
    <location>
        <begin position="185"/>
        <end position="200"/>
    </location>
</feature>
<evidence type="ECO:0000256" key="2">
    <source>
        <dbReference type="ARBA" id="ARBA00022475"/>
    </source>
</evidence>
<sequence length="200" mass="20804">MNRSATDPANAGRDASGVRRPLPLTAVLAIVLVLGAALAVADQATKNWAESALPLGRSQPLLGEILQLHLLYNSGAAWGMGAGATPVVTCLQLLICVGVLVFAVRAVRSPWWALSLGLIIGGALGNIHDRLLRPPGPFRGEVVDFLQLPNWPVFNVADMGVVGGAILLVLLSVIGVPSDPSRPADAADRRPAPTDQEHGA</sequence>
<dbReference type="GO" id="GO:0005886">
    <property type="term" value="C:plasma membrane"/>
    <property type="evidence" value="ECO:0007669"/>
    <property type="project" value="UniProtKB-SubCell"/>
</dbReference>
<dbReference type="EC" id="3.4.23.36" evidence="9"/>
<keyword evidence="3 9" id="KW-0645">Protease</keyword>
<feature type="transmembrane region" description="Helical" evidence="9">
    <location>
        <begin position="76"/>
        <end position="104"/>
    </location>
</feature>
<keyword evidence="4 9" id="KW-0812">Transmembrane</keyword>
<keyword evidence="13" id="KW-1185">Reference proteome</keyword>
<comment type="catalytic activity">
    <reaction evidence="9">
        <text>Release of signal peptides from bacterial membrane prolipoproteins. Hydrolyzes -Xaa-Yaa-Zaa-|-(S,diacylglyceryl)Cys-, in which Xaa is hydrophobic (preferably Leu), and Yaa (Ala or Ser) and Zaa (Gly or Ala) have small, neutral side chains.</text>
        <dbReference type="EC" id="3.4.23.36"/>
    </reaction>
</comment>
<keyword evidence="8 9" id="KW-0472">Membrane</keyword>
<dbReference type="InterPro" id="IPR001872">
    <property type="entry name" value="Peptidase_A8"/>
</dbReference>
<dbReference type="NCBIfam" id="TIGR00077">
    <property type="entry name" value="lspA"/>
    <property type="match status" value="1"/>
</dbReference>
<dbReference type="Pfam" id="PF01252">
    <property type="entry name" value="Peptidase_A8"/>
    <property type="match status" value="1"/>
</dbReference>
<dbReference type="GO" id="GO:0006508">
    <property type="term" value="P:proteolysis"/>
    <property type="evidence" value="ECO:0007669"/>
    <property type="project" value="UniProtKB-KW"/>
</dbReference>
<feature type="transmembrane region" description="Helical" evidence="9">
    <location>
        <begin position="21"/>
        <end position="41"/>
    </location>
</feature>
<dbReference type="PATRIC" id="fig|396014.3.peg.2519"/>
<feature type="region of interest" description="Disordered" evidence="11">
    <location>
        <begin position="179"/>
        <end position="200"/>
    </location>
</feature>
<evidence type="ECO:0000256" key="7">
    <source>
        <dbReference type="ARBA" id="ARBA00022989"/>
    </source>
</evidence>
<keyword evidence="12" id="KW-0449">Lipoprotein</keyword>
<protein>
    <recommendedName>
        <fullName evidence="9">Lipoprotein signal peptidase</fullName>
        <ecNumber evidence="9">3.4.23.36</ecNumber>
    </recommendedName>
    <alternativeName>
        <fullName evidence="9">Prolipoprotein signal peptidase</fullName>
    </alternativeName>
    <alternativeName>
        <fullName evidence="9">Signal peptidase II</fullName>
        <shortName evidence="9">SPase II</shortName>
    </alternativeName>
</protein>
<evidence type="ECO:0000256" key="9">
    <source>
        <dbReference type="HAMAP-Rule" id="MF_00161"/>
    </source>
</evidence>
<comment type="function">
    <text evidence="9">This protein specifically catalyzes the removal of signal peptides from prolipoproteins.</text>
</comment>
<dbReference type="Proteomes" id="UP000023067">
    <property type="component" value="Unassembled WGS sequence"/>
</dbReference>
<organism evidence="12 13">
    <name type="scientific">Brachybacterium phenoliresistens</name>
    <dbReference type="NCBI Taxonomy" id="396014"/>
    <lineage>
        <taxon>Bacteria</taxon>
        <taxon>Bacillati</taxon>
        <taxon>Actinomycetota</taxon>
        <taxon>Actinomycetes</taxon>
        <taxon>Micrococcales</taxon>
        <taxon>Dermabacteraceae</taxon>
        <taxon>Brachybacterium</taxon>
    </lineage>
</organism>
<dbReference type="PANTHER" id="PTHR33695:SF1">
    <property type="entry name" value="LIPOPROTEIN SIGNAL PEPTIDASE"/>
    <property type="match status" value="1"/>
</dbReference>
<proteinExistence type="inferred from homology"/>
<keyword evidence="2 9" id="KW-1003">Cell membrane</keyword>
<dbReference type="OrthoDB" id="4308908at2"/>
<dbReference type="RefSeq" id="WP_051486921.1">
    <property type="nucleotide sequence ID" value="NZ_BAAAOW010000002.1"/>
</dbReference>
<feature type="active site" evidence="9">
    <location>
        <position position="144"/>
    </location>
</feature>
<dbReference type="PANTHER" id="PTHR33695">
    <property type="entry name" value="LIPOPROTEIN SIGNAL PEPTIDASE"/>
    <property type="match status" value="1"/>
</dbReference>
<dbReference type="AlphaFoldDB" id="Z9JRA0"/>